<feature type="domain" description="Cyclin-like" evidence="6">
    <location>
        <begin position="494"/>
        <end position="576"/>
    </location>
</feature>
<dbReference type="InterPro" id="IPR013763">
    <property type="entry name" value="Cyclin-like_dom"/>
</dbReference>
<keyword evidence="3" id="KW-0131">Cell cycle</keyword>
<dbReference type="SUPFAM" id="SSF47954">
    <property type="entry name" value="Cyclin-like"/>
    <property type="match status" value="2"/>
</dbReference>
<dbReference type="Pfam" id="PF02984">
    <property type="entry name" value="Cyclin_C"/>
    <property type="match status" value="1"/>
</dbReference>
<dbReference type="AlphaFoldDB" id="A0AAD9WMM3"/>
<keyword evidence="1" id="KW-0132">Cell division</keyword>
<feature type="domain" description="Cyclin C-terminal" evidence="7">
    <location>
        <begin position="490"/>
        <end position="613"/>
    </location>
</feature>
<feature type="region of interest" description="Disordered" evidence="5">
    <location>
        <begin position="286"/>
        <end position="306"/>
    </location>
</feature>
<reference evidence="8" key="1">
    <citation type="journal article" date="2023" name="Plant J.">
        <title>Genome sequences and population genomics provide insights into the demographic history, inbreeding, and mutation load of two 'living fossil' tree species of Dipteronia.</title>
        <authorList>
            <person name="Feng Y."/>
            <person name="Comes H.P."/>
            <person name="Chen J."/>
            <person name="Zhu S."/>
            <person name="Lu R."/>
            <person name="Zhang X."/>
            <person name="Li P."/>
            <person name="Qiu J."/>
            <person name="Olsen K.M."/>
            <person name="Qiu Y."/>
        </authorList>
    </citation>
    <scope>NUCLEOTIDE SEQUENCE</scope>
    <source>
        <strain evidence="8">KIB01</strain>
    </source>
</reference>
<comment type="caution">
    <text evidence="8">The sequence shown here is derived from an EMBL/GenBank/DDBJ whole genome shotgun (WGS) entry which is preliminary data.</text>
</comment>
<evidence type="ECO:0000259" key="6">
    <source>
        <dbReference type="SMART" id="SM00385"/>
    </source>
</evidence>
<accession>A0AAD9WMM3</accession>
<evidence type="ECO:0000256" key="3">
    <source>
        <dbReference type="ARBA" id="ARBA00023306"/>
    </source>
</evidence>
<evidence type="ECO:0000256" key="5">
    <source>
        <dbReference type="SAM" id="MobiDB-lite"/>
    </source>
</evidence>
<keyword evidence="2 4" id="KW-0195">Cyclin</keyword>
<dbReference type="InterPro" id="IPR039361">
    <property type="entry name" value="Cyclin"/>
</dbReference>
<dbReference type="InterPro" id="IPR036915">
    <property type="entry name" value="Cyclin-like_sf"/>
</dbReference>
<gene>
    <name evidence="8" type="ORF">Ddye_030330</name>
</gene>
<evidence type="ECO:0000256" key="2">
    <source>
        <dbReference type="ARBA" id="ARBA00023127"/>
    </source>
</evidence>
<dbReference type="SMART" id="SM01332">
    <property type="entry name" value="Cyclin_C"/>
    <property type="match status" value="1"/>
</dbReference>
<name>A0AAD9WMM3_9ROSI</name>
<dbReference type="PROSITE" id="PS00292">
    <property type="entry name" value="CYCLINS"/>
    <property type="match status" value="1"/>
</dbReference>
<dbReference type="Gene3D" id="1.10.472.10">
    <property type="entry name" value="Cyclin-like"/>
    <property type="match status" value="2"/>
</dbReference>
<dbReference type="Pfam" id="PF00134">
    <property type="entry name" value="Cyclin_N"/>
    <property type="match status" value="1"/>
</dbReference>
<dbReference type="Proteomes" id="UP001280121">
    <property type="component" value="Unassembled WGS sequence"/>
</dbReference>
<evidence type="ECO:0008006" key="10">
    <source>
        <dbReference type="Google" id="ProtNLM"/>
    </source>
</evidence>
<evidence type="ECO:0000256" key="1">
    <source>
        <dbReference type="ARBA" id="ARBA00022618"/>
    </source>
</evidence>
<proteinExistence type="inferred from homology"/>
<evidence type="ECO:0000313" key="8">
    <source>
        <dbReference type="EMBL" id="KAK2635538.1"/>
    </source>
</evidence>
<sequence>MIEPEPYIKKKLRSNRPRLPRSNFSPVLFRDGDNNYRGLSTISIDSSSCCYLGDEVSSNLRKRKSDEEIVADKTKKRIKEDGAPFRRITRSYCKQQQEKERKGVEAEASESSCVLSNCGAAFGETSFKMKKRNGNVKEFESDGILQPESSSVDQISARNETLQFVTGSLKSSSEYDVVSFSSGVESYSITKQNENRATSKLELSDISNNDDVDSNFTSNFECIVEQKPRSIEFDSDLVCSEQLSYDDDVSDSEYSSSHENVHSQRQYVAIPEDSDLDFSDYTPSMFSDSGSEFSERSIDDSSPPSRTQSLLVEFRQQFTRSTVTLDSKKCSLVEEDYQNQSRLVRFEDEEDEESYQRFLDRERRQMFLQDYAEEYVSTTEFGDLILRQRSEMIHWIVEQCDLKRFQQETLFLGVGLLDRFLSKGFFKTERNLQIVGIACLALATRLEENQPYNSVRQKNFSVGINIYSRSEVVAMEWLVQEVLNFQCLLPTIYNFLWFYLKAARADAEVERMAKYLAVLALSDRDQLCYWPSTVAAGVVILASVESRQVTPFQRVIEIHTRTKDNDLPDCIKLRISLMVLVSLTGTEPGVVGTVCKLGYNQETSLFANTCHSSLLSQS</sequence>
<protein>
    <recommendedName>
        <fullName evidence="10">Cyclin N-terminal domain-containing protein</fullName>
    </recommendedName>
</protein>
<organism evidence="8 9">
    <name type="scientific">Dipteronia dyeriana</name>
    <dbReference type="NCBI Taxonomy" id="168575"/>
    <lineage>
        <taxon>Eukaryota</taxon>
        <taxon>Viridiplantae</taxon>
        <taxon>Streptophyta</taxon>
        <taxon>Embryophyta</taxon>
        <taxon>Tracheophyta</taxon>
        <taxon>Spermatophyta</taxon>
        <taxon>Magnoliopsida</taxon>
        <taxon>eudicotyledons</taxon>
        <taxon>Gunneridae</taxon>
        <taxon>Pentapetalae</taxon>
        <taxon>rosids</taxon>
        <taxon>malvids</taxon>
        <taxon>Sapindales</taxon>
        <taxon>Sapindaceae</taxon>
        <taxon>Hippocastanoideae</taxon>
        <taxon>Acereae</taxon>
        <taxon>Dipteronia</taxon>
    </lineage>
</organism>
<evidence type="ECO:0000313" key="9">
    <source>
        <dbReference type="Proteomes" id="UP001280121"/>
    </source>
</evidence>
<dbReference type="EMBL" id="JANJYI010000009">
    <property type="protein sequence ID" value="KAK2635538.1"/>
    <property type="molecule type" value="Genomic_DNA"/>
</dbReference>
<dbReference type="PANTHER" id="PTHR10177">
    <property type="entry name" value="CYCLINS"/>
    <property type="match status" value="1"/>
</dbReference>
<keyword evidence="9" id="KW-1185">Reference proteome</keyword>
<dbReference type="SMART" id="SM00385">
    <property type="entry name" value="CYCLIN"/>
    <property type="match status" value="2"/>
</dbReference>
<feature type="domain" description="Cyclin-like" evidence="6">
    <location>
        <begin position="394"/>
        <end position="481"/>
    </location>
</feature>
<evidence type="ECO:0000259" key="7">
    <source>
        <dbReference type="SMART" id="SM01332"/>
    </source>
</evidence>
<dbReference type="InterPro" id="IPR006671">
    <property type="entry name" value="Cyclin_N"/>
</dbReference>
<dbReference type="InterPro" id="IPR048258">
    <property type="entry name" value="Cyclins_cyclin-box"/>
</dbReference>
<dbReference type="GO" id="GO:0051301">
    <property type="term" value="P:cell division"/>
    <property type="evidence" value="ECO:0007669"/>
    <property type="project" value="UniProtKB-KW"/>
</dbReference>
<evidence type="ECO:0000256" key="4">
    <source>
        <dbReference type="RuleBase" id="RU000383"/>
    </source>
</evidence>
<dbReference type="InterPro" id="IPR004367">
    <property type="entry name" value="Cyclin_C-dom"/>
</dbReference>
<comment type="similarity">
    <text evidence="4">Belongs to the cyclin family.</text>
</comment>